<name>A0A4P7N606_PYROR</name>
<organism evidence="7 8">
    <name type="scientific">Pyricularia oryzae</name>
    <name type="common">Rice blast fungus</name>
    <name type="synonym">Magnaporthe oryzae</name>
    <dbReference type="NCBI Taxonomy" id="318829"/>
    <lineage>
        <taxon>Eukaryota</taxon>
        <taxon>Fungi</taxon>
        <taxon>Dikarya</taxon>
        <taxon>Ascomycota</taxon>
        <taxon>Pezizomycotina</taxon>
        <taxon>Sordariomycetes</taxon>
        <taxon>Sordariomycetidae</taxon>
        <taxon>Magnaporthales</taxon>
        <taxon>Pyriculariaceae</taxon>
        <taxon>Pyricularia</taxon>
    </lineage>
</organism>
<evidence type="ECO:0000256" key="2">
    <source>
        <dbReference type="ARBA" id="ARBA00022630"/>
    </source>
</evidence>
<dbReference type="GO" id="GO:0071949">
    <property type="term" value="F:FAD binding"/>
    <property type="evidence" value="ECO:0007669"/>
    <property type="project" value="InterPro"/>
</dbReference>
<protein>
    <recommendedName>
        <fullName evidence="6">FAD-binding PCMH-type domain-containing protein</fullName>
    </recommendedName>
</protein>
<dbReference type="Pfam" id="PF08031">
    <property type="entry name" value="BBE"/>
    <property type="match status" value="1"/>
</dbReference>
<feature type="domain" description="FAD-binding PCMH-type" evidence="6">
    <location>
        <begin position="48"/>
        <end position="226"/>
    </location>
</feature>
<dbReference type="GO" id="GO:0016491">
    <property type="term" value="F:oxidoreductase activity"/>
    <property type="evidence" value="ECO:0007669"/>
    <property type="project" value="UniProtKB-KW"/>
</dbReference>
<dbReference type="InterPro" id="IPR050416">
    <property type="entry name" value="FAD-linked_Oxidoreductase"/>
</dbReference>
<dbReference type="InterPro" id="IPR012951">
    <property type="entry name" value="BBE"/>
</dbReference>
<evidence type="ECO:0000313" key="7">
    <source>
        <dbReference type="EMBL" id="QBZ57793.1"/>
    </source>
</evidence>
<dbReference type="InterPro" id="IPR016166">
    <property type="entry name" value="FAD-bd_PCMH"/>
</dbReference>
<evidence type="ECO:0000256" key="5">
    <source>
        <dbReference type="SAM" id="MobiDB-lite"/>
    </source>
</evidence>
<feature type="region of interest" description="Disordered" evidence="5">
    <location>
        <begin position="481"/>
        <end position="520"/>
    </location>
</feature>
<evidence type="ECO:0000313" key="8">
    <source>
        <dbReference type="Proteomes" id="UP000294847"/>
    </source>
</evidence>
<dbReference type="EMBL" id="CP034205">
    <property type="protein sequence ID" value="QBZ57793.1"/>
    <property type="molecule type" value="Genomic_DNA"/>
</dbReference>
<feature type="compositionally biased region" description="Polar residues" evidence="5">
    <location>
        <begin position="500"/>
        <end position="520"/>
    </location>
</feature>
<evidence type="ECO:0000256" key="1">
    <source>
        <dbReference type="ARBA" id="ARBA00005466"/>
    </source>
</evidence>
<dbReference type="Gene3D" id="3.30.465.10">
    <property type="match status" value="1"/>
</dbReference>
<dbReference type="PROSITE" id="PS51387">
    <property type="entry name" value="FAD_PCMH"/>
    <property type="match status" value="1"/>
</dbReference>
<dbReference type="PANTHER" id="PTHR42973">
    <property type="entry name" value="BINDING OXIDOREDUCTASE, PUTATIVE (AFU_ORTHOLOGUE AFUA_1G17690)-RELATED"/>
    <property type="match status" value="1"/>
</dbReference>
<dbReference type="Gene3D" id="3.40.462.20">
    <property type="match status" value="1"/>
</dbReference>
<dbReference type="Pfam" id="PF01565">
    <property type="entry name" value="FAD_binding_4"/>
    <property type="match status" value="1"/>
</dbReference>
<keyword evidence="4" id="KW-0560">Oxidoreductase</keyword>
<proteinExistence type="inferred from homology"/>
<gene>
    <name evidence="7" type="ORF">PoMZ_02728</name>
</gene>
<dbReference type="Proteomes" id="UP000294847">
    <property type="component" value="Chromosome 2"/>
</dbReference>
<keyword evidence="3" id="KW-0274">FAD</keyword>
<dbReference type="SUPFAM" id="SSF56176">
    <property type="entry name" value="FAD-binding/transporter-associated domain-like"/>
    <property type="match status" value="1"/>
</dbReference>
<keyword evidence="2" id="KW-0285">Flavoprotein</keyword>
<reference evidence="7 8" key="1">
    <citation type="journal article" date="2019" name="Mol. Biol. Evol.">
        <title>Blast fungal genomes show frequent chromosomal changes, gene gains and losses, and effector gene turnover.</title>
        <authorList>
            <person name="Gomez Luciano L.B."/>
            <person name="Jason Tsai I."/>
            <person name="Chuma I."/>
            <person name="Tosa Y."/>
            <person name="Chen Y.H."/>
            <person name="Li J.Y."/>
            <person name="Li M.Y."/>
            <person name="Jade Lu M.Y."/>
            <person name="Nakayashiki H."/>
            <person name="Li W.H."/>
        </authorList>
    </citation>
    <scope>NUCLEOTIDE SEQUENCE [LARGE SCALE GENOMIC DNA]</scope>
    <source>
        <strain evidence="7">MZ5-1-6</strain>
    </source>
</reference>
<comment type="similarity">
    <text evidence="1">Belongs to the oxygen-dependent FAD-linked oxidoreductase family.</text>
</comment>
<evidence type="ECO:0000259" key="6">
    <source>
        <dbReference type="PROSITE" id="PS51387"/>
    </source>
</evidence>
<accession>A0A4P7N606</accession>
<dbReference type="AlphaFoldDB" id="A0A4P7N606"/>
<evidence type="ECO:0000256" key="4">
    <source>
        <dbReference type="ARBA" id="ARBA00023002"/>
    </source>
</evidence>
<dbReference type="InterPro" id="IPR016169">
    <property type="entry name" value="FAD-bd_PCMH_sub2"/>
</dbReference>
<dbReference type="InterPro" id="IPR036318">
    <property type="entry name" value="FAD-bd_PCMH-like_sf"/>
</dbReference>
<sequence length="544" mass="58420">MGNQPSSLQTCLRDVCAGQSGCVGYAAFNNDPLYQLTWVKPYNLDSTAAVSPIAVVRPKTVEQVAGVVKCAASNGKKVQAKSGGHSYGTHAAAGLGGPNSTDVITIDLVNFQQFRMDNETWKATMGAGHQLGDVSKKLHDNGGRAMAHGVCPGVGIGGHATIGGLGAMSRQWGSCLDHVLEVEVVTADGKIQRASEEQNSDLFFALKGAGGSFGVITEFVMKTHPEFGKAVQYMYSFTFQSMREQWRVFKAWQDLIGDPDLDRRFGSQIIITPLGCIIEGTFYGSQDEFDATGIVGKLPSTRNSTVQVTDWMGTVVSNAEREALFVSNLASPFYSKSLGFRQQDLLSEDAIKDMFNYIADTRTGTPIWAIIFDLEGGAINDVPMNATAYAHRDKTMFYQSYAVGIPQVSSTTRSFLSGFHDRVAASIKDRDAAGAVVYAGYVDPALGDAAQKSYWGSNYPALQRIKAKYDPDDVFRNYQSVRPDANAKSEEDESGSGSSPTQSGASGPQTTGESNDENLGSVSGPAWALLSLWLMVATMAPLLL</sequence>
<evidence type="ECO:0000256" key="3">
    <source>
        <dbReference type="ARBA" id="ARBA00022827"/>
    </source>
</evidence>
<dbReference type="InterPro" id="IPR006094">
    <property type="entry name" value="Oxid_FAD_bind_N"/>
</dbReference>
<dbReference type="PANTHER" id="PTHR42973:SF17">
    <property type="entry name" value="OXIDASE, PUTATIVE (AFU_ORTHOLOGUE AFUA_6G14340)-RELATED"/>
    <property type="match status" value="1"/>
</dbReference>